<reference evidence="1 2" key="1">
    <citation type="journal article" date="2006" name="Science">
        <title>The genome of black cottonwood, Populus trichocarpa (Torr. &amp; Gray).</title>
        <authorList>
            <person name="Tuskan G.A."/>
            <person name="Difazio S."/>
            <person name="Jansson S."/>
            <person name="Bohlmann J."/>
            <person name="Grigoriev I."/>
            <person name="Hellsten U."/>
            <person name="Putnam N."/>
            <person name="Ralph S."/>
            <person name="Rombauts S."/>
            <person name="Salamov A."/>
            <person name="Schein J."/>
            <person name="Sterck L."/>
            <person name="Aerts A."/>
            <person name="Bhalerao R.R."/>
            <person name="Bhalerao R.P."/>
            <person name="Blaudez D."/>
            <person name="Boerjan W."/>
            <person name="Brun A."/>
            <person name="Brunner A."/>
            <person name="Busov V."/>
            <person name="Campbell M."/>
            <person name="Carlson J."/>
            <person name="Chalot M."/>
            <person name="Chapman J."/>
            <person name="Chen G.L."/>
            <person name="Cooper D."/>
            <person name="Coutinho P.M."/>
            <person name="Couturier J."/>
            <person name="Covert S."/>
            <person name="Cronk Q."/>
            <person name="Cunningham R."/>
            <person name="Davis J."/>
            <person name="Degroeve S."/>
            <person name="Dejardin A."/>
            <person name="Depamphilis C."/>
            <person name="Detter J."/>
            <person name="Dirks B."/>
            <person name="Dubchak I."/>
            <person name="Duplessis S."/>
            <person name="Ehlting J."/>
            <person name="Ellis B."/>
            <person name="Gendler K."/>
            <person name="Goodstein D."/>
            <person name="Gribskov M."/>
            <person name="Grimwood J."/>
            <person name="Groover A."/>
            <person name="Gunter L."/>
            <person name="Hamberger B."/>
            <person name="Heinze B."/>
            <person name="Helariutta Y."/>
            <person name="Henrissat B."/>
            <person name="Holligan D."/>
            <person name="Holt R."/>
            <person name="Huang W."/>
            <person name="Islam-Faridi N."/>
            <person name="Jones S."/>
            <person name="Jones-Rhoades M."/>
            <person name="Jorgensen R."/>
            <person name="Joshi C."/>
            <person name="Kangasjarvi J."/>
            <person name="Karlsson J."/>
            <person name="Kelleher C."/>
            <person name="Kirkpatrick R."/>
            <person name="Kirst M."/>
            <person name="Kohler A."/>
            <person name="Kalluri U."/>
            <person name="Larimer F."/>
            <person name="Leebens-Mack J."/>
            <person name="Leple J.C."/>
            <person name="Locascio P."/>
            <person name="Lou Y."/>
            <person name="Lucas S."/>
            <person name="Martin F."/>
            <person name="Montanini B."/>
            <person name="Napoli C."/>
            <person name="Nelson D.R."/>
            <person name="Nelson C."/>
            <person name="Nieminen K."/>
            <person name="Nilsson O."/>
            <person name="Pereda V."/>
            <person name="Peter G."/>
            <person name="Philippe R."/>
            <person name="Pilate G."/>
            <person name="Poliakov A."/>
            <person name="Razumovskaya J."/>
            <person name="Richardson P."/>
            <person name="Rinaldi C."/>
            <person name="Ritland K."/>
            <person name="Rouze P."/>
            <person name="Ryaboy D."/>
            <person name="Schmutz J."/>
            <person name="Schrader J."/>
            <person name="Segerman B."/>
            <person name="Shin H."/>
            <person name="Siddiqui A."/>
            <person name="Sterky F."/>
            <person name="Terry A."/>
            <person name="Tsai C.J."/>
            <person name="Uberbacher E."/>
            <person name="Unneberg P."/>
            <person name="Vahala J."/>
            <person name="Wall K."/>
            <person name="Wessler S."/>
            <person name="Yang G."/>
            <person name="Yin T."/>
            <person name="Douglas C."/>
            <person name="Marra M."/>
            <person name="Sandberg G."/>
            <person name="Van de Peer Y."/>
            <person name="Rokhsar D."/>
        </authorList>
    </citation>
    <scope>NUCLEOTIDE SEQUENCE [LARGE SCALE GENOMIC DNA]</scope>
    <source>
        <strain evidence="2">cv. Nisqually</strain>
    </source>
</reference>
<dbReference type="EMBL" id="CM009290">
    <property type="protein sequence ID" value="PNT57312.1"/>
    <property type="molecule type" value="Genomic_DNA"/>
</dbReference>
<dbReference type="AlphaFoldDB" id="A0A2K2C5J4"/>
<dbReference type="Proteomes" id="UP000006729">
    <property type="component" value="Chromosome 1"/>
</dbReference>
<evidence type="ECO:0000313" key="2">
    <source>
        <dbReference type="Proteomes" id="UP000006729"/>
    </source>
</evidence>
<accession>A0A2K2C5J4</accession>
<protein>
    <submittedName>
        <fullName evidence="1">Uncharacterized protein</fullName>
    </submittedName>
</protein>
<sequence length="80" mass="9320">MGKKLKRKKRKNQGHIISHHTVSRVLDLLRHKTINSMQTLINKLAKKVICLVLHLGNKGEEKRSCQVIWSKICYYGNQAR</sequence>
<proteinExistence type="predicted"/>
<evidence type="ECO:0000313" key="1">
    <source>
        <dbReference type="EMBL" id="PNT57312.1"/>
    </source>
</evidence>
<organism evidence="1 2">
    <name type="scientific">Populus trichocarpa</name>
    <name type="common">Western balsam poplar</name>
    <name type="synonym">Populus balsamifera subsp. trichocarpa</name>
    <dbReference type="NCBI Taxonomy" id="3694"/>
    <lineage>
        <taxon>Eukaryota</taxon>
        <taxon>Viridiplantae</taxon>
        <taxon>Streptophyta</taxon>
        <taxon>Embryophyta</taxon>
        <taxon>Tracheophyta</taxon>
        <taxon>Spermatophyta</taxon>
        <taxon>Magnoliopsida</taxon>
        <taxon>eudicotyledons</taxon>
        <taxon>Gunneridae</taxon>
        <taxon>Pentapetalae</taxon>
        <taxon>rosids</taxon>
        <taxon>fabids</taxon>
        <taxon>Malpighiales</taxon>
        <taxon>Salicaceae</taxon>
        <taxon>Saliceae</taxon>
        <taxon>Populus</taxon>
    </lineage>
</organism>
<dbReference type="InParanoid" id="A0A2K2C5J4"/>
<name>A0A2K2C5J4_POPTR</name>
<keyword evidence="2" id="KW-1185">Reference proteome</keyword>
<gene>
    <name evidence="1" type="ORF">POPTR_001G292400</name>
</gene>